<name>A0A411PJZ5_9GAMM</name>
<dbReference type="EMBL" id="CP036200">
    <property type="protein sequence ID" value="QBF83814.1"/>
    <property type="molecule type" value="Genomic_DNA"/>
</dbReference>
<reference evidence="3 4" key="1">
    <citation type="submission" date="2019-02" db="EMBL/GenBank/DDBJ databases">
        <title>Shewanella sp. D4-2 isolated from Dokdo Island.</title>
        <authorList>
            <person name="Baek K."/>
        </authorList>
    </citation>
    <scope>NUCLEOTIDE SEQUENCE [LARGE SCALE GENOMIC DNA]</scope>
    <source>
        <strain evidence="3 4">D4-2</strain>
    </source>
</reference>
<dbReference type="Pfam" id="PF13202">
    <property type="entry name" value="EF-hand_5"/>
    <property type="match status" value="2"/>
</dbReference>
<evidence type="ECO:0000256" key="1">
    <source>
        <dbReference type="SAM" id="MobiDB-lite"/>
    </source>
</evidence>
<dbReference type="SUPFAM" id="SSF47473">
    <property type="entry name" value="EF-hand"/>
    <property type="match status" value="1"/>
</dbReference>
<dbReference type="PROSITE" id="PS50222">
    <property type="entry name" value="EF_HAND_2"/>
    <property type="match status" value="1"/>
</dbReference>
<dbReference type="InterPro" id="IPR011992">
    <property type="entry name" value="EF-hand-dom_pair"/>
</dbReference>
<evidence type="ECO:0000313" key="4">
    <source>
        <dbReference type="Proteomes" id="UP000291106"/>
    </source>
</evidence>
<dbReference type="KEGG" id="smai:EXU30_14820"/>
<sequence>MTRTLVMTSLLLALFTLSISSIEARERGQKPPSFEEMDTNGDGVLSQDELKGKLLEEFEQLDLDGNGKLSEDELPEPPQKRR</sequence>
<dbReference type="Gene3D" id="1.10.238.10">
    <property type="entry name" value="EF-hand"/>
    <property type="match status" value="1"/>
</dbReference>
<feature type="region of interest" description="Disordered" evidence="1">
    <location>
        <begin position="25"/>
        <end position="45"/>
    </location>
</feature>
<protein>
    <recommendedName>
        <fullName evidence="2">EF-hand domain-containing protein</fullName>
    </recommendedName>
</protein>
<dbReference type="InterPro" id="IPR018247">
    <property type="entry name" value="EF_Hand_1_Ca_BS"/>
</dbReference>
<dbReference type="AlphaFoldDB" id="A0A411PJZ5"/>
<accession>A0A411PJZ5</accession>
<keyword evidence="4" id="KW-1185">Reference proteome</keyword>
<evidence type="ECO:0000259" key="2">
    <source>
        <dbReference type="PROSITE" id="PS50222"/>
    </source>
</evidence>
<proteinExistence type="predicted"/>
<organism evidence="3 4">
    <name type="scientific">Shewanella maritima</name>
    <dbReference type="NCBI Taxonomy" id="2520507"/>
    <lineage>
        <taxon>Bacteria</taxon>
        <taxon>Pseudomonadati</taxon>
        <taxon>Pseudomonadota</taxon>
        <taxon>Gammaproteobacteria</taxon>
        <taxon>Alteromonadales</taxon>
        <taxon>Shewanellaceae</taxon>
        <taxon>Shewanella</taxon>
    </lineage>
</organism>
<gene>
    <name evidence="3" type="ORF">EXU30_14820</name>
</gene>
<dbReference type="RefSeq" id="WP_130601303.1">
    <property type="nucleotide sequence ID" value="NZ_CP036200.1"/>
</dbReference>
<feature type="region of interest" description="Disordered" evidence="1">
    <location>
        <begin position="61"/>
        <end position="82"/>
    </location>
</feature>
<dbReference type="PROSITE" id="PS00018">
    <property type="entry name" value="EF_HAND_1"/>
    <property type="match status" value="2"/>
</dbReference>
<dbReference type="GO" id="GO:0005509">
    <property type="term" value="F:calcium ion binding"/>
    <property type="evidence" value="ECO:0007669"/>
    <property type="project" value="InterPro"/>
</dbReference>
<feature type="domain" description="EF-hand" evidence="2">
    <location>
        <begin position="34"/>
        <end position="60"/>
    </location>
</feature>
<evidence type="ECO:0000313" key="3">
    <source>
        <dbReference type="EMBL" id="QBF83814.1"/>
    </source>
</evidence>
<dbReference type="Proteomes" id="UP000291106">
    <property type="component" value="Chromosome"/>
</dbReference>
<dbReference type="OrthoDB" id="6370072at2"/>
<dbReference type="InterPro" id="IPR002048">
    <property type="entry name" value="EF_hand_dom"/>
</dbReference>